<keyword evidence="1" id="KW-1133">Transmembrane helix</keyword>
<evidence type="ECO:0000256" key="1">
    <source>
        <dbReference type="SAM" id="Phobius"/>
    </source>
</evidence>
<evidence type="ECO:0000313" key="2">
    <source>
        <dbReference type="EMBL" id="RWR30559.1"/>
    </source>
</evidence>
<feature type="transmembrane region" description="Helical" evidence="1">
    <location>
        <begin position="129"/>
        <end position="149"/>
    </location>
</feature>
<dbReference type="AlphaFoldDB" id="A0A443KCJ5"/>
<reference evidence="2 3" key="2">
    <citation type="submission" date="2019-01" db="EMBL/GenBank/DDBJ databases">
        <authorList>
            <person name="Li Y."/>
        </authorList>
    </citation>
    <scope>NUCLEOTIDE SEQUENCE [LARGE SCALE GENOMIC DNA]</scope>
    <source>
        <strain evidence="2 3">07D10-4-3</strain>
    </source>
</reference>
<dbReference type="Pfam" id="PF14348">
    <property type="entry name" value="DtrJ-like"/>
    <property type="match status" value="1"/>
</dbReference>
<proteinExistence type="predicted"/>
<accession>A0A443KCJ5</accession>
<reference evidence="2 3" key="1">
    <citation type="submission" date="2019-01" db="EMBL/GenBank/DDBJ databases">
        <title>Sinorhodobacter populi sp. nov. isolated from the symptomatic bark tissue of Populus euramericana canker.</title>
        <authorList>
            <person name="Xu G."/>
        </authorList>
    </citation>
    <scope>NUCLEOTIDE SEQUENCE [LARGE SCALE GENOMIC DNA]</scope>
    <source>
        <strain evidence="2 3">07D10-4-3</strain>
    </source>
</reference>
<dbReference type="InterPro" id="IPR022266">
    <property type="entry name" value="DtrJ-like"/>
</dbReference>
<evidence type="ECO:0000313" key="3">
    <source>
        <dbReference type="Proteomes" id="UP000284451"/>
    </source>
</evidence>
<gene>
    <name evidence="2" type="ORF">D2T29_12875</name>
</gene>
<protein>
    <submittedName>
        <fullName evidence="2">DUF4400 domain-containing protein</fullName>
    </submittedName>
</protein>
<dbReference type="EMBL" id="SAUY01000015">
    <property type="protein sequence ID" value="RWR30559.1"/>
    <property type="molecule type" value="Genomic_DNA"/>
</dbReference>
<organism evidence="2 3">
    <name type="scientific">Paenirhodobacter populi</name>
    <dbReference type="NCBI Taxonomy" id="2306993"/>
    <lineage>
        <taxon>Bacteria</taxon>
        <taxon>Pseudomonadati</taxon>
        <taxon>Pseudomonadota</taxon>
        <taxon>Alphaproteobacteria</taxon>
        <taxon>Rhodobacterales</taxon>
        <taxon>Rhodobacter group</taxon>
        <taxon>Paenirhodobacter</taxon>
    </lineage>
</organism>
<feature type="transmembrane region" description="Helical" evidence="1">
    <location>
        <begin position="17"/>
        <end position="38"/>
    </location>
</feature>
<comment type="caution">
    <text evidence="2">The sequence shown here is derived from an EMBL/GenBank/DDBJ whole genome shotgun (WGS) entry which is preliminary data.</text>
</comment>
<sequence length="220" mass="25384">MAGEPQSPYDTLFPTRVFFFIALIMLGNLIFVGTYYPFMSKEPFGRQMNVERERFETMLSPRLQERMRFNGDVVYDAMFVDTGVEKVSYNWLTKPTGNVPGSDKIMQIRIFGQMLNDLFDYLLTLTHRLGFFIVAMTYLAWFVVALTIHGVIVRHRKRYGFGDTPILMNLWARTLLAYAIPITFMIWTWPTSVHPMFLVISLVTCVGGLAIFAFSMPKIA</sequence>
<name>A0A443KCJ5_9RHOB</name>
<keyword evidence="1" id="KW-0472">Membrane</keyword>
<feature type="transmembrane region" description="Helical" evidence="1">
    <location>
        <begin position="170"/>
        <end position="189"/>
    </location>
</feature>
<feature type="transmembrane region" description="Helical" evidence="1">
    <location>
        <begin position="195"/>
        <end position="214"/>
    </location>
</feature>
<keyword evidence="1" id="KW-0812">Transmembrane</keyword>
<dbReference type="Proteomes" id="UP000284451">
    <property type="component" value="Unassembled WGS sequence"/>
</dbReference>
<dbReference type="RefSeq" id="WP_128232765.1">
    <property type="nucleotide sequence ID" value="NZ_SAUY01000015.1"/>
</dbReference>